<comment type="subunit">
    <text evidence="5 7">Monomer.</text>
</comment>
<comment type="caution">
    <text evidence="9">The sequence shown here is derived from an EMBL/GenBank/DDBJ whole genome shotgun (WGS) entry which is preliminary data.</text>
</comment>
<keyword evidence="2 5" id="KW-0545">Nucleotide biosynthesis</keyword>
<keyword evidence="4 5" id="KW-0418">Kinase</keyword>
<comment type="similarity">
    <text evidence="5 6">Belongs to the adenylate kinase family.</text>
</comment>
<evidence type="ECO:0000256" key="2">
    <source>
        <dbReference type="ARBA" id="ARBA00022727"/>
    </source>
</evidence>
<evidence type="ECO:0000256" key="4">
    <source>
        <dbReference type="ARBA" id="ARBA00022777"/>
    </source>
</evidence>
<dbReference type="PANTHER" id="PTHR23359">
    <property type="entry name" value="NUCLEOTIDE KINASE"/>
    <property type="match status" value="1"/>
</dbReference>
<feature type="binding site" evidence="5">
    <location>
        <begin position="10"/>
        <end position="15"/>
    </location>
    <ligand>
        <name>ATP</name>
        <dbReference type="ChEBI" id="CHEBI:30616"/>
    </ligand>
</feature>
<evidence type="ECO:0000256" key="3">
    <source>
        <dbReference type="ARBA" id="ARBA00022741"/>
    </source>
</evidence>
<evidence type="ECO:0000313" key="10">
    <source>
        <dbReference type="Proteomes" id="UP000432089"/>
    </source>
</evidence>
<feature type="binding site" evidence="5">
    <location>
        <position position="150"/>
    </location>
    <ligand>
        <name>Zn(2+)</name>
        <dbReference type="ChEBI" id="CHEBI:29105"/>
        <note>structural</note>
    </ligand>
</feature>
<comment type="pathway">
    <text evidence="5">Purine metabolism; AMP biosynthesis via salvage pathway; AMP from ADP: step 1/1.</text>
</comment>
<gene>
    <name evidence="5" type="primary">adk</name>
    <name evidence="9" type="ORF">F6X38_20295</name>
</gene>
<dbReference type="GO" id="GO:0008270">
    <property type="term" value="F:zinc ion binding"/>
    <property type="evidence" value="ECO:0007669"/>
    <property type="project" value="UniProtKB-UniRule"/>
</dbReference>
<evidence type="ECO:0000256" key="1">
    <source>
        <dbReference type="ARBA" id="ARBA00022679"/>
    </source>
</evidence>
<dbReference type="HAMAP" id="MF_00235">
    <property type="entry name" value="Adenylate_kinase_Adk"/>
    <property type="match status" value="1"/>
</dbReference>
<dbReference type="NCBIfam" id="NF011105">
    <property type="entry name" value="PRK14532.1"/>
    <property type="match status" value="1"/>
</dbReference>
<dbReference type="InterPro" id="IPR000850">
    <property type="entry name" value="Adenylat/UMP-CMP_kin"/>
</dbReference>
<dbReference type="InterPro" id="IPR027417">
    <property type="entry name" value="P-loop_NTPase"/>
</dbReference>
<comment type="caution">
    <text evidence="5">Lacks conserved residue(s) required for the propagation of feature annotation.</text>
</comment>
<feature type="binding site" evidence="5">
    <location>
        <position position="31"/>
    </location>
    <ligand>
        <name>AMP</name>
        <dbReference type="ChEBI" id="CHEBI:456215"/>
    </ligand>
</feature>
<comment type="function">
    <text evidence="5">Catalyzes the reversible transfer of the terminal phosphate group between ATP and AMP. Plays an important role in cellular energy homeostasis and in adenine nucleotide metabolism.</text>
</comment>
<dbReference type="Gene3D" id="3.40.50.300">
    <property type="entry name" value="P-loop containing nucleotide triphosphate hydrolases"/>
    <property type="match status" value="1"/>
</dbReference>
<reference evidence="9 10" key="1">
    <citation type="submission" date="2019-09" db="EMBL/GenBank/DDBJ databases">
        <title>YIM 132180 draft genome.</title>
        <authorList>
            <person name="Zhang K."/>
        </authorList>
    </citation>
    <scope>NUCLEOTIDE SEQUENCE [LARGE SCALE GENOMIC DNA]</scope>
    <source>
        <strain evidence="9 10">YIM 132180</strain>
    </source>
</reference>
<comment type="domain">
    <text evidence="5">Consists of three domains, a large central CORE domain and two small peripheral domains, NMPbind and LID, which undergo movements during catalysis. The LID domain closes over the site of phosphoryl transfer upon ATP binding. Assembling and dissambling the active center during each catalytic cycle provides an effective means to prevent ATP hydrolysis. Some bacteria have evolved a zinc-coordinating structure that stabilizes the LID domain.</text>
</comment>
<feature type="binding site" evidence="5">
    <location>
        <position position="161"/>
    </location>
    <ligand>
        <name>AMP</name>
        <dbReference type="ChEBI" id="CHEBI:456215"/>
    </ligand>
</feature>
<feature type="binding site" evidence="5">
    <location>
        <position position="92"/>
    </location>
    <ligand>
        <name>AMP</name>
        <dbReference type="ChEBI" id="CHEBI:456215"/>
    </ligand>
</feature>
<name>A0A7V7PL28_9HYPH</name>
<dbReference type="UniPathway" id="UPA00588">
    <property type="reaction ID" value="UER00649"/>
</dbReference>
<evidence type="ECO:0000256" key="7">
    <source>
        <dbReference type="RuleBase" id="RU003331"/>
    </source>
</evidence>
<dbReference type="FunFam" id="3.40.50.300:FF:000106">
    <property type="entry name" value="Adenylate kinase mitochondrial"/>
    <property type="match status" value="1"/>
</dbReference>
<dbReference type="RefSeq" id="WP_150972988.1">
    <property type="nucleotide sequence ID" value="NZ_VZDO01000021.1"/>
</dbReference>
<protein>
    <recommendedName>
        <fullName evidence="5 7">Adenylate kinase</fullName>
        <shortName evidence="5">AK</shortName>
        <ecNumber evidence="5 7">2.7.4.3</ecNumber>
    </recommendedName>
    <alternativeName>
        <fullName evidence="5">ATP-AMP transphosphorylase</fullName>
    </alternativeName>
    <alternativeName>
        <fullName evidence="5">ATP:AMP phosphotransferase</fullName>
    </alternativeName>
    <alternativeName>
        <fullName evidence="5">Adenylate monophosphate kinase</fullName>
    </alternativeName>
</protein>
<feature type="domain" description="Adenylate kinase active site lid" evidence="8">
    <location>
        <begin position="127"/>
        <end position="163"/>
    </location>
</feature>
<feature type="binding site" evidence="5">
    <location>
        <position position="133"/>
    </location>
    <ligand>
        <name>Zn(2+)</name>
        <dbReference type="ChEBI" id="CHEBI:29105"/>
        <note>structural</note>
    </ligand>
</feature>
<dbReference type="InterPro" id="IPR007862">
    <property type="entry name" value="Adenylate_kinase_lid-dom"/>
</dbReference>
<dbReference type="GO" id="GO:0004017">
    <property type="term" value="F:AMP kinase activity"/>
    <property type="evidence" value="ECO:0007669"/>
    <property type="project" value="UniProtKB-UniRule"/>
</dbReference>
<dbReference type="CDD" id="cd01428">
    <property type="entry name" value="ADK"/>
    <property type="match status" value="1"/>
</dbReference>
<dbReference type="InterPro" id="IPR006259">
    <property type="entry name" value="Adenyl_kin_sub"/>
</dbReference>
<dbReference type="NCBIfam" id="NF001380">
    <property type="entry name" value="PRK00279.1-2"/>
    <property type="match status" value="1"/>
</dbReference>
<dbReference type="GO" id="GO:0005524">
    <property type="term" value="F:ATP binding"/>
    <property type="evidence" value="ECO:0007669"/>
    <property type="project" value="UniProtKB-UniRule"/>
</dbReference>
<dbReference type="NCBIfam" id="NF001381">
    <property type="entry name" value="PRK00279.1-3"/>
    <property type="match status" value="1"/>
</dbReference>
<feature type="binding site" evidence="5">
    <location>
        <position position="36"/>
    </location>
    <ligand>
        <name>AMP</name>
        <dbReference type="ChEBI" id="CHEBI:456215"/>
    </ligand>
</feature>
<feature type="binding site" evidence="5">
    <location>
        <begin position="85"/>
        <end position="88"/>
    </location>
    <ligand>
        <name>AMP</name>
        <dbReference type="ChEBI" id="CHEBI:456215"/>
    </ligand>
</feature>
<dbReference type="Pfam" id="PF05191">
    <property type="entry name" value="ADK_lid"/>
    <property type="match status" value="1"/>
</dbReference>
<dbReference type="GO" id="GO:0005737">
    <property type="term" value="C:cytoplasm"/>
    <property type="evidence" value="ECO:0007669"/>
    <property type="project" value="UniProtKB-SubCell"/>
</dbReference>
<proteinExistence type="inferred from homology"/>
<dbReference type="NCBIfam" id="TIGR01351">
    <property type="entry name" value="adk"/>
    <property type="match status" value="1"/>
</dbReference>
<dbReference type="SUPFAM" id="SSF52540">
    <property type="entry name" value="P-loop containing nucleoside triphosphate hydrolases"/>
    <property type="match status" value="1"/>
</dbReference>
<dbReference type="PROSITE" id="PS00113">
    <property type="entry name" value="ADENYLATE_KINASE"/>
    <property type="match status" value="1"/>
</dbReference>
<dbReference type="NCBIfam" id="NF011100">
    <property type="entry name" value="PRK14527.1"/>
    <property type="match status" value="1"/>
</dbReference>
<feature type="binding site" evidence="5">
    <location>
        <position position="127"/>
    </location>
    <ligand>
        <name>ATP</name>
        <dbReference type="ChEBI" id="CHEBI:30616"/>
    </ligand>
</feature>
<keyword evidence="5 7" id="KW-0067">ATP-binding</keyword>
<evidence type="ECO:0000256" key="6">
    <source>
        <dbReference type="RuleBase" id="RU003330"/>
    </source>
</evidence>
<dbReference type="PRINTS" id="PR00094">
    <property type="entry name" value="ADENYLTKNASE"/>
</dbReference>
<keyword evidence="1 5" id="KW-0808">Transferase</keyword>
<feature type="binding site" evidence="5">
    <location>
        <position position="200"/>
    </location>
    <ligand>
        <name>ATP</name>
        <dbReference type="ChEBI" id="CHEBI:30616"/>
    </ligand>
</feature>
<comment type="subcellular location">
    <subcellularLocation>
        <location evidence="5 7">Cytoplasm</location>
    </subcellularLocation>
</comment>
<feature type="binding site" evidence="5">
    <location>
        <position position="130"/>
    </location>
    <ligand>
        <name>Zn(2+)</name>
        <dbReference type="ChEBI" id="CHEBI:29105"/>
        <note>structural</note>
    </ligand>
</feature>
<sequence>MRLILLGPPGAGKGTQAKKLIDRFGIPQLSTGDMLRAAVSAQTEVGLKAKEIMSAGKLVSDEIVIQIVADRIEQPDCENGFILDGFPRTLAQADATETMLHGKGLRLDHVIEMRVEDDELVKRVAGRFSCAHCGTSYNDDGQRPKVEGVCDKCGRSDFVRRPDDNPETMRTRLKSYYKETAPLVGFYYCKGILKFVDGMKPIDEVAKDIATVVSEAEPPAT</sequence>
<organism evidence="9 10">
    <name type="scientific">Plantimonas leprariae</name>
    <dbReference type="NCBI Taxonomy" id="2615207"/>
    <lineage>
        <taxon>Bacteria</taxon>
        <taxon>Pseudomonadati</taxon>
        <taxon>Pseudomonadota</taxon>
        <taxon>Alphaproteobacteria</taxon>
        <taxon>Hyphomicrobiales</taxon>
        <taxon>Aurantimonadaceae</taxon>
        <taxon>Plantimonas</taxon>
    </lineage>
</organism>
<comment type="catalytic activity">
    <reaction evidence="5 7">
        <text>AMP + ATP = 2 ADP</text>
        <dbReference type="Rhea" id="RHEA:12973"/>
        <dbReference type="ChEBI" id="CHEBI:30616"/>
        <dbReference type="ChEBI" id="CHEBI:456215"/>
        <dbReference type="ChEBI" id="CHEBI:456216"/>
        <dbReference type="EC" id="2.7.4.3"/>
    </reaction>
</comment>
<accession>A0A7V7PL28</accession>
<feature type="binding site" evidence="5">
    <location>
        <position position="172"/>
    </location>
    <ligand>
        <name>AMP</name>
        <dbReference type="ChEBI" id="CHEBI:456215"/>
    </ligand>
</feature>
<dbReference type="AlphaFoldDB" id="A0A7V7PL28"/>
<keyword evidence="5" id="KW-0963">Cytoplasm</keyword>
<keyword evidence="10" id="KW-1185">Reference proteome</keyword>
<dbReference type="InterPro" id="IPR033690">
    <property type="entry name" value="Adenylat_kinase_CS"/>
</dbReference>
<keyword evidence="5" id="KW-0479">Metal-binding</keyword>
<feature type="binding site" evidence="5">
    <location>
        <begin position="136"/>
        <end position="137"/>
    </location>
    <ligand>
        <name>ATP</name>
        <dbReference type="ChEBI" id="CHEBI:30616"/>
    </ligand>
</feature>
<keyword evidence="5" id="KW-0862">Zinc</keyword>
<dbReference type="EC" id="2.7.4.3" evidence="5 7"/>
<feature type="region of interest" description="NMP" evidence="5">
    <location>
        <begin position="30"/>
        <end position="59"/>
    </location>
</feature>
<feature type="binding site" evidence="5">
    <location>
        <position position="153"/>
    </location>
    <ligand>
        <name>Zn(2+)</name>
        <dbReference type="ChEBI" id="CHEBI:29105"/>
        <note>structural</note>
    </ligand>
</feature>
<dbReference type="EMBL" id="VZDO01000021">
    <property type="protein sequence ID" value="KAB0676654.1"/>
    <property type="molecule type" value="Genomic_DNA"/>
</dbReference>
<evidence type="ECO:0000313" key="9">
    <source>
        <dbReference type="EMBL" id="KAB0676654.1"/>
    </source>
</evidence>
<keyword evidence="3 5" id="KW-0547">Nucleotide-binding</keyword>
<dbReference type="GO" id="GO:0044209">
    <property type="term" value="P:AMP salvage"/>
    <property type="evidence" value="ECO:0007669"/>
    <property type="project" value="UniProtKB-UniRule"/>
</dbReference>
<evidence type="ECO:0000259" key="8">
    <source>
        <dbReference type="Pfam" id="PF05191"/>
    </source>
</evidence>
<evidence type="ECO:0000256" key="5">
    <source>
        <dbReference type="HAMAP-Rule" id="MF_00235"/>
    </source>
</evidence>
<dbReference type="Proteomes" id="UP000432089">
    <property type="component" value="Unassembled WGS sequence"/>
</dbReference>
<dbReference type="Pfam" id="PF00406">
    <property type="entry name" value="ADK"/>
    <property type="match status" value="1"/>
</dbReference>
<feature type="binding site" evidence="5">
    <location>
        <begin position="57"/>
        <end position="59"/>
    </location>
    <ligand>
        <name>AMP</name>
        <dbReference type="ChEBI" id="CHEBI:456215"/>
    </ligand>
</feature>